<keyword evidence="2" id="KW-1185">Reference proteome</keyword>
<comment type="caution">
    <text evidence="1">The sequence shown here is derived from an EMBL/GenBank/DDBJ whole genome shotgun (WGS) entry which is preliminary data.</text>
</comment>
<proteinExistence type="predicted"/>
<dbReference type="Proteomes" id="UP000824881">
    <property type="component" value="Unassembled WGS sequence"/>
</dbReference>
<sequence>MQKSRILRHASTCPKLEGYDSGLREAAVNASSDSSLGAKAAEVKKANSESSSMKPEPSQGQSKGQLDMTPFIEAGKRNRQQANAQFQNSVDLLIVRLICSCGLVPNLIDTSEWRQLMTLLGGGRYHPTSMNTFVDKHIPHEAAYVRKEQSSILSQSENLTLTFDGTSNRLQESFYTAHATTPLRQSYLLHGHQGSDEHHTSEWIKDKLLITVREIGESRWAASVSDNTNVTKACRRKLTDAIPSILNLADCVHHLQLLLGDITKLEHFSSMVSAMKKILRYFSKSGLSVHALLDARTKAGEPAQRLQKIGKTRFGTYWSACKALEPCLTFIRDLVREGLIKFKSRDIQTMMEDYTSSSFQALELHILQYTNIGEPLIRSLWSLEAAHANASDVFVFWLAAGATLKSLFDQPKIRFGITSEVAQQITALFNVRYRQFFDNDFYFAAFILDPRYIMSDFLKKPSNEDQTAEAGAPYPRAFMRVKDVLKGMLRDIMQGVEDRPDQEHHRLFTTLRPREIAQALIQQLGSFWRNEPPFNTKSGAENPTEWWAGLSSDTNSRVLAMLATRIFSVLVNSMPDERTNSHITWFNSPIRGRQKAQTLIDMIQVGQYYRNLESDAPKVRHRPAVKFRKLDSTVIDTVRETLDSHDITVLEQDGESDDEGDSDTAENTEESVGEDDYGEPVRIRINMRRDLVFIVDDAIDLSAKSLLDMISSEAMVPDPVEPISASQNMSYEGETVAEVDWDNLSDKLVNNLIFWAVNVGVLTSVADLVVMTLTIVPQVKNIVLLAVFQILSNRTSFSTDPTRLVTGRCLQHFLTIV</sequence>
<gene>
    <name evidence="1" type="ORF">CCMSSC00406_0009898</name>
</gene>
<accession>A0ACB7IK26</accession>
<organism evidence="1 2">
    <name type="scientific">Pleurotus cornucopiae</name>
    <name type="common">Cornucopia mushroom</name>
    <dbReference type="NCBI Taxonomy" id="5321"/>
    <lineage>
        <taxon>Eukaryota</taxon>
        <taxon>Fungi</taxon>
        <taxon>Dikarya</taxon>
        <taxon>Basidiomycota</taxon>
        <taxon>Agaricomycotina</taxon>
        <taxon>Agaricomycetes</taxon>
        <taxon>Agaricomycetidae</taxon>
        <taxon>Agaricales</taxon>
        <taxon>Pleurotineae</taxon>
        <taxon>Pleurotaceae</taxon>
        <taxon>Pleurotus</taxon>
    </lineage>
</organism>
<reference evidence="1 2" key="1">
    <citation type="journal article" date="2021" name="Appl. Environ. Microbiol.">
        <title>Genetic linkage and physical mapping for an oyster mushroom Pleurotus cornucopiae and QTL analysis for the trait cap color.</title>
        <authorList>
            <person name="Zhang Y."/>
            <person name="Gao W."/>
            <person name="Sonnenberg A."/>
            <person name="Chen Q."/>
            <person name="Zhang J."/>
            <person name="Huang C."/>
        </authorList>
    </citation>
    <scope>NUCLEOTIDE SEQUENCE [LARGE SCALE GENOMIC DNA]</scope>
    <source>
        <strain evidence="1">CCMSSC00406</strain>
    </source>
</reference>
<name>A0ACB7IK26_PLECO</name>
<protein>
    <submittedName>
        <fullName evidence="1">Uncharacterized protein</fullName>
    </submittedName>
</protein>
<evidence type="ECO:0000313" key="2">
    <source>
        <dbReference type="Proteomes" id="UP000824881"/>
    </source>
</evidence>
<dbReference type="EMBL" id="WQMT02000010">
    <property type="protein sequence ID" value="KAG9218290.1"/>
    <property type="molecule type" value="Genomic_DNA"/>
</dbReference>
<evidence type="ECO:0000313" key="1">
    <source>
        <dbReference type="EMBL" id="KAG9218290.1"/>
    </source>
</evidence>